<protein>
    <submittedName>
        <fullName evidence="1">Galactose-1-phosphate uridylyltransferase</fullName>
    </submittedName>
</protein>
<comment type="caution">
    <text evidence="1">The sequence shown here is derived from an EMBL/GenBank/DDBJ whole genome shotgun (WGS) entry which is preliminary data.</text>
</comment>
<proteinExistence type="predicted"/>
<dbReference type="RefSeq" id="WP_128693441.1">
    <property type="nucleotide sequence ID" value="NZ_LHQS01000002.1"/>
</dbReference>
<dbReference type="GO" id="GO:0016779">
    <property type="term" value="F:nucleotidyltransferase activity"/>
    <property type="evidence" value="ECO:0007669"/>
    <property type="project" value="UniProtKB-KW"/>
</dbReference>
<organism evidence="1 2">
    <name type="scientific">Methanoculleus taiwanensis</name>
    <dbReference type="NCBI Taxonomy" id="1550565"/>
    <lineage>
        <taxon>Archaea</taxon>
        <taxon>Methanobacteriati</taxon>
        <taxon>Methanobacteriota</taxon>
        <taxon>Stenosarchaea group</taxon>
        <taxon>Methanomicrobia</taxon>
        <taxon>Methanomicrobiales</taxon>
        <taxon>Methanomicrobiaceae</taxon>
        <taxon>Methanoculleus</taxon>
    </lineage>
</organism>
<sequence>MFSVREIQTERGTLQYRRESLTGIRCRISPARLQRNLDTDTGICYTADGCPFCPGAIDVETPTFADGLRIRRGESVTFPNLYPYSAWHTVTVITRDHMVDHFGARQLADAFSGMVESLGRCSGYHSINWNYLPSAGASIAHPHLQGIADPMPSCLTERYLTAGHRYLKKHNRLYWDDLREQERSSGRFLFENEIFWSASPVPLGEREVRGLLPLSTLDEMESYVDPLVSGLLRIINLYRSLGTRAFNVAIFFDRSGRDRGYRAFCSVISRMNPNGLCICDSAFMERLHQEPIILTLPEALGEFFRRDAGGR</sequence>
<keyword evidence="1" id="KW-0808">Transferase</keyword>
<name>A0A498H035_9EURY</name>
<dbReference type="Proteomes" id="UP000290932">
    <property type="component" value="Unassembled WGS sequence"/>
</dbReference>
<dbReference type="EMBL" id="LHQS01000002">
    <property type="protein sequence ID" value="RXE55747.1"/>
    <property type="molecule type" value="Genomic_DNA"/>
</dbReference>
<dbReference type="OrthoDB" id="7650at2157"/>
<keyword evidence="2" id="KW-1185">Reference proteome</keyword>
<gene>
    <name evidence="1" type="ORF">ABH15_05820</name>
</gene>
<dbReference type="InterPro" id="IPR036265">
    <property type="entry name" value="HIT-like_sf"/>
</dbReference>
<evidence type="ECO:0000313" key="2">
    <source>
        <dbReference type="Proteomes" id="UP000290932"/>
    </source>
</evidence>
<evidence type="ECO:0000313" key="1">
    <source>
        <dbReference type="EMBL" id="RXE55747.1"/>
    </source>
</evidence>
<dbReference type="Gene3D" id="3.30.428.10">
    <property type="entry name" value="HIT-like"/>
    <property type="match status" value="1"/>
</dbReference>
<dbReference type="AlphaFoldDB" id="A0A498H035"/>
<reference evidence="1 2" key="1">
    <citation type="journal article" date="2015" name="Int. J. Syst. Evol. Microbiol.">
        <title>Methanoculleus taiwanensis sp. nov., a methanogen isolated from deep marine sediment at the deformation front area near Taiwan.</title>
        <authorList>
            <person name="Weng C.Y."/>
            <person name="Chen S.C."/>
            <person name="Lai M.C."/>
            <person name="Wu S.Y."/>
            <person name="Lin S."/>
            <person name="Yang T.F."/>
            <person name="Chen P.C."/>
        </authorList>
    </citation>
    <scope>NUCLEOTIDE SEQUENCE [LARGE SCALE GENOMIC DNA]</scope>
    <source>
        <strain evidence="1 2">CYW4</strain>
    </source>
</reference>
<keyword evidence="1" id="KW-0548">Nucleotidyltransferase</keyword>
<accession>A0A498H035</accession>
<dbReference type="SUPFAM" id="SSF54197">
    <property type="entry name" value="HIT-like"/>
    <property type="match status" value="1"/>
</dbReference>